<evidence type="ECO:0000313" key="6">
    <source>
        <dbReference type="EMBL" id="BAL55102.1"/>
    </source>
</evidence>
<dbReference type="AlphaFoldDB" id="H5SG16"/>
<dbReference type="SUPFAM" id="SSF48179">
    <property type="entry name" value="6-phosphogluconate dehydrogenase C-terminal domain-like"/>
    <property type="match status" value="1"/>
</dbReference>
<keyword evidence="4" id="KW-0472">Membrane</keyword>
<dbReference type="InterPro" id="IPR036291">
    <property type="entry name" value="NAD(P)-bd_dom_sf"/>
</dbReference>
<keyword evidence="4" id="KW-0812">Transmembrane</keyword>
<feature type="domain" description="UDP-glucose/GDP-mannose dehydrogenase C-terminal" evidence="5">
    <location>
        <begin position="336"/>
        <end position="438"/>
    </location>
</feature>
<dbReference type="Pfam" id="PF03721">
    <property type="entry name" value="UDPG_MGDP_dh_N"/>
    <property type="match status" value="1"/>
</dbReference>
<evidence type="ECO:0000256" key="3">
    <source>
        <dbReference type="PIRNR" id="PIRNR000124"/>
    </source>
</evidence>
<dbReference type="GO" id="GO:0016628">
    <property type="term" value="F:oxidoreductase activity, acting on the CH-CH group of donors, NAD or NADP as acceptor"/>
    <property type="evidence" value="ECO:0007669"/>
    <property type="project" value="InterPro"/>
</dbReference>
<sequence>MTHRRSHWAQHLAKRIKQRTLTVGVLGLGYVGLPLAVEFARKGIRTLGFDTNAEKIALLERGQNYIRDLDDRVVAECVGSGMLQACSEPARLADCDVIFICVPTPFTPNKDPDISFILAAAESIAAVKRPGQLYILKSTTFPGTTRKYVQPKLEDSRFRCGREYFLAFSPERVDPGNKTWHTGNTPIVVGGITPVCTELACAATALAIEKVVPVSSPEVAEMEKLLENIFRSVNIALVNELAQLCDRIGINIWEVVQAAATKPFGFMPFYPGPGIGGHCILIDPYYLSWMAREYDFTTSFIELAAEVNEFMPYYVRNLIIEQIARQPIEIKRARVLLLGMAFKRDVDDLRHSPALKVAELLRDDGVGRVDYYDPYIPSVVLFEGSKRAESLQSLPALRPNVLRRYHVVCVTTDHSAVDYAMVARSSRVVVDTRNALRDVSDRRNIVLLGSGRSPLSS</sequence>
<dbReference type="PIRSF" id="PIRSF000124">
    <property type="entry name" value="UDPglc_GDPman_dh"/>
    <property type="match status" value="1"/>
</dbReference>
<reference evidence="6" key="1">
    <citation type="journal article" date="2005" name="Environ. Microbiol.">
        <title>Genetic and functional properties of uncultivated thermophilic crenarchaeotes from a subsurface gold mine as revealed by analysis of genome fragments.</title>
        <authorList>
            <person name="Nunoura T."/>
            <person name="Hirayama H."/>
            <person name="Takami H."/>
            <person name="Oida H."/>
            <person name="Nishi S."/>
            <person name="Shimamura S."/>
            <person name="Suzuki Y."/>
            <person name="Inagaki F."/>
            <person name="Takai K."/>
            <person name="Nealson K.H."/>
            <person name="Horikoshi K."/>
        </authorList>
    </citation>
    <scope>NUCLEOTIDE SEQUENCE</scope>
</reference>
<dbReference type="EMBL" id="AP011709">
    <property type="protein sequence ID" value="BAL55102.1"/>
    <property type="molecule type" value="Genomic_DNA"/>
</dbReference>
<dbReference type="SUPFAM" id="SSF52413">
    <property type="entry name" value="UDP-glucose/GDP-mannose dehydrogenase C-terminal domain"/>
    <property type="match status" value="1"/>
</dbReference>
<dbReference type="GO" id="GO:0000271">
    <property type="term" value="P:polysaccharide biosynthetic process"/>
    <property type="evidence" value="ECO:0007669"/>
    <property type="project" value="InterPro"/>
</dbReference>
<evidence type="ECO:0000256" key="2">
    <source>
        <dbReference type="ARBA" id="ARBA00023027"/>
    </source>
</evidence>
<dbReference type="PANTHER" id="PTHR43491:SF1">
    <property type="entry name" value="UDP-N-ACETYL-D-MANNOSAMINE DEHYDROGENASE"/>
    <property type="match status" value="1"/>
</dbReference>
<dbReference type="InterPro" id="IPR014027">
    <property type="entry name" value="UDP-Glc/GDP-Man_DH_C"/>
</dbReference>
<dbReference type="NCBIfam" id="TIGR03026">
    <property type="entry name" value="NDP-sugDHase"/>
    <property type="match status" value="1"/>
</dbReference>
<dbReference type="SUPFAM" id="SSF51735">
    <property type="entry name" value="NAD(P)-binding Rossmann-fold domains"/>
    <property type="match status" value="1"/>
</dbReference>
<dbReference type="InterPro" id="IPR028359">
    <property type="entry name" value="UDP_ManNAc/GlcNAc_DH"/>
</dbReference>
<dbReference type="GO" id="GO:0016616">
    <property type="term" value="F:oxidoreductase activity, acting on the CH-OH group of donors, NAD or NADP as acceptor"/>
    <property type="evidence" value="ECO:0007669"/>
    <property type="project" value="InterPro"/>
</dbReference>
<dbReference type="GO" id="GO:0051287">
    <property type="term" value="F:NAD binding"/>
    <property type="evidence" value="ECO:0007669"/>
    <property type="project" value="InterPro"/>
</dbReference>
<evidence type="ECO:0000259" key="5">
    <source>
        <dbReference type="SMART" id="SM00984"/>
    </source>
</evidence>
<accession>H5SG16</accession>
<dbReference type="Pfam" id="PF03720">
    <property type="entry name" value="UDPG_MGDP_dh_C"/>
    <property type="match status" value="1"/>
</dbReference>
<name>H5SG16_9BACT</name>
<dbReference type="InterPro" id="IPR036220">
    <property type="entry name" value="UDP-Glc/GDP-Man_DH_C_sf"/>
</dbReference>
<dbReference type="InterPro" id="IPR014026">
    <property type="entry name" value="UDP-Glc/GDP-Man_DH_dimer"/>
</dbReference>
<feature type="transmembrane region" description="Helical" evidence="4">
    <location>
        <begin position="20"/>
        <end position="37"/>
    </location>
</feature>
<proteinExistence type="inferred from homology"/>
<dbReference type="Pfam" id="PF00984">
    <property type="entry name" value="UDPG_MGDP_dh"/>
    <property type="match status" value="1"/>
</dbReference>
<dbReference type="SMART" id="SM00984">
    <property type="entry name" value="UDPG_MGDP_dh_C"/>
    <property type="match status" value="1"/>
</dbReference>
<keyword evidence="1" id="KW-0560">Oxidoreductase</keyword>
<dbReference type="InterPro" id="IPR017476">
    <property type="entry name" value="UDP-Glc/GDP-Man"/>
</dbReference>
<dbReference type="PIRSF" id="PIRSF500136">
    <property type="entry name" value="UDP_ManNAc_DH"/>
    <property type="match status" value="1"/>
</dbReference>
<gene>
    <name evidence="6" type="ORF">HGMM_F23B02C41</name>
</gene>
<evidence type="ECO:0000256" key="1">
    <source>
        <dbReference type="ARBA" id="ARBA00023002"/>
    </source>
</evidence>
<dbReference type="InterPro" id="IPR008927">
    <property type="entry name" value="6-PGluconate_DH-like_C_sf"/>
</dbReference>
<dbReference type="InterPro" id="IPR001732">
    <property type="entry name" value="UDP-Glc/GDP-Man_DH_N"/>
</dbReference>
<comment type="similarity">
    <text evidence="3">Belongs to the UDP-glucose/GDP-mannose dehydrogenase family.</text>
</comment>
<dbReference type="PANTHER" id="PTHR43491">
    <property type="entry name" value="UDP-N-ACETYL-D-MANNOSAMINE DEHYDROGENASE"/>
    <property type="match status" value="1"/>
</dbReference>
<organism evidence="6">
    <name type="scientific">uncultured Bacteroidota bacterium</name>
    <dbReference type="NCBI Taxonomy" id="152509"/>
    <lineage>
        <taxon>Bacteria</taxon>
        <taxon>Pseudomonadati</taxon>
        <taxon>Bacteroidota</taxon>
        <taxon>environmental samples</taxon>
    </lineage>
</organism>
<dbReference type="Gene3D" id="3.40.50.720">
    <property type="entry name" value="NAD(P)-binding Rossmann-like Domain"/>
    <property type="match status" value="2"/>
</dbReference>
<evidence type="ECO:0000256" key="4">
    <source>
        <dbReference type="SAM" id="Phobius"/>
    </source>
</evidence>
<keyword evidence="2" id="KW-0520">NAD</keyword>
<keyword evidence="4" id="KW-1133">Transmembrane helix</keyword>
<reference evidence="6" key="2">
    <citation type="journal article" date="2012" name="PLoS ONE">
        <title>A Deeply Branching Thermophilic Bacterium with an Ancient Acetyl-CoA Pathway Dominates a Subsurface Ecosystem.</title>
        <authorList>
            <person name="Takami H."/>
            <person name="Noguchi H."/>
            <person name="Takaki Y."/>
            <person name="Uchiyama I."/>
            <person name="Toyoda A."/>
            <person name="Nishi S."/>
            <person name="Chee G.-J."/>
            <person name="Arai W."/>
            <person name="Nunoura T."/>
            <person name="Itoh T."/>
            <person name="Hattori M."/>
            <person name="Takai K."/>
        </authorList>
    </citation>
    <scope>NUCLEOTIDE SEQUENCE</scope>
</reference>
<protein>
    <submittedName>
        <fullName evidence="6">Nucleotide sugar dehydrogenase</fullName>
    </submittedName>
</protein>